<dbReference type="GO" id="GO:0004412">
    <property type="term" value="F:homoserine dehydrogenase activity"/>
    <property type="evidence" value="ECO:0007669"/>
    <property type="project" value="UniProtKB-EC"/>
</dbReference>
<evidence type="ECO:0000256" key="9">
    <source>
        <dbReference type="ARBA" id="ARBA00022857"/>
    </source>
</evidence>
<dbReference type="EMBL" id="ML732281">
    <property type="protein sequence ID" value="KAB8071158.1"/>
    <property type="molecule type" value="Genomic_DNA"/>
</dbReference>
<dbReference type="InterPro" id="IPR019811">
    <property type="entry name" value="HDH_CS"/>
</dbReference>
<evidence type="ECO:0000256" key="10">
    <source>
        <dbReference type="ARBA" id="ARBA00023002"/>
    </source>
</evidence>
<reference evidence="18 19" key="1">
    <citation type="submission" date="2019-04" db="EMBL/GenBank/DDBJ databases">
        <title>Friends and foes A comparative genomics study of 23 Aspergillus species from section Flavi.</title>
        <authorList>
            <consortium name="DOE Joint Genome Institute"/>
            <person name="Kjaerbolling I."/>
            <person name="Vesth T."/>
            <person name="Frisvad J.C."/>
            <person name="Nybo J.L."/>
            <person name="Theobald S."/>
            <person name="Kildgaard S."/>
            <person name="Isbrandt T."/>
            <person name="Kuo A."/>
            <person name="Sato A."/>
            <person name="Lyhne E.K."/>
            <person name="Kogle M.E."/>
            <person name="Wiebenga A."/>
            <person name="Kun R.S."/>
            <person name="Lubbers R.J."/>
            <person name="Makela M.R."/>
            <person name="Barry K."/>
            <person name="Chovatia M."/>
            <person name="Clum A."/>
            <person name="Daum C."/>
            <person name="Haridas S."/>
            <person name="He G."/>
            <person name="LaButti K."/>
            <person name="Lipzen A."/>
            <person name="Mondo S."/>
            <person name="Riley R."/>
            <person name="Salamov A."/>
            <person name="Simmons B.A."/>
            <person name="Magnuson J.K."/>
            <person name="Henrissat B."/>
            <person name="Mortensen U.H."/>
            <person name="Larsen T.O."/>
            <person name="Devries R.P."/>
            <person name="Grigoriev I.V."/>
            <person name="Machida M."/>
            <person name="Baker S.E."/>
            <person name="Andersen M.R."/>
        </authorList>
    </citation>
    <scope>NUCLEOTIDE SEQUENCE [LARGE SCALE GENOMIC DNA]</scope>
    <source>
        <strain evidence="18 19">CBS 151.66</strain>
    </source>
</reference>
<keyword evidence="8 14" id="KW-0791">Threonine biosynthesis</keyword>
<comment type="catalytic activity">
    <reaction evidence="12">
        <text>L-homoserine + NADP(+) = L-aspartate 4-semialdehyde + NADPH + H(+)</text>
        <dbReference type="Rhea" id="RHEA:15761"/>
        <dbReference type="ChEBI" id="CHEBI:15378"/>
        <dbReference type="ChEBI" id="CHEBI:57476"/>
        <dbReference type="ChEBI" id="CHEBI:57783"/>
        <dbReference type="ChEBI" id="CHEBI:58349"/>
        <dbReference type="ChEBI" id="CHEBI:537519"/>
        <dbReference type="EC" id="1.1.1.3"/>
    </reaction>
    <physiologicalReaction direction="right-to-left" evidence="12">
        <dbReference type="Rhea" id="RHEA:15763"/>
    </physiologicalReaction>
</comment>
<feature type="domain" description="Aspartate/homoserine dehydrogenase NAD-binding" evidence="17">
    <location>
        <begin position="14"/>
        <end position="148"/>
    </location>
</feature>
<dbReference type="InterPro" id="IPR001342">
    <property type="entry name" value="HDH_cat"/>
</dbReference>
<evidence type="ECO:0000256" key="14">
    <source>
        <dbReference type="RuleBase" id="RU000579"/>
    </source>
</evidence>
<dbReference type="GO" id="GO:0009088">
    <property type="term" value="P:threonine biosynthetic process"/>
    <property type="evidence" value="ECO:0007669"/>
    <property type="project" value="UniProtKB-UniPathway"/>
</dbReference>
<evidence type="ECO:0000256" key="4">
    <source>
        <dbReference type="ARBA" id="ARBA00006753"/>
    </source>
</evidence>
<dbReference type="PANTHER" id="PTHR43070:SF5">
    <property type="entry name" value="HOMOSERINE DEHYDROGENASE"/>
    <property type="match status" value="1"/>
</dbReference>
<evidence type="ECO:0000256" key="2">
    <source>
        <dbReference type="ARBA" id="ARBA00005056"/>
    </source>
</evidence>
<dbReference type="SUPFAM" id="SSF51735">
    <property type="entry name" value="NAD(P)-binding Rossmann-fold domains"/>
    <property type="match status" value="1"/>
</dbReference>
<gene>
    <name evidence="18" type="ORF">BDV29DRAFT_159779</name>
</gene>
<dbReference type="GO" id="GO:0050661">
    <property type="term" value="F:NADP binding"/>
    <property type="evidence" value="ECO:0007669"/>
    <property type="project" value="InterPro"/>
</dbReference>
<dbReference type="UniPathway" id="UPA00050">
    <property type="reaction ID" value="UER00063"/>
</dbReference>
<comment type="pathway">
    <text evidence="3 14">Amino-acid biosynthesis; L-methionine biosynthesis via de novo pathway; L-homoserine from L-aspartate: step 3/3.</text>
</comment>
<sequence length="347" mass="37764">MPVSLDEVYIAVIGAGRVGNCFLKQLAYLRKSCPSPCLRLCYIGIIGRALHHVDYSEVEIDTALGKLKSQGQAPPSIPWIIDYLAAAPSKVVLVDNTSASDLAEAYPLFLRRGISIMTPNKKAFSGSYQLWQDIFSGAKSAGSHLFHETSVGAGLPIISTLKDLIVTGDEITQGGGQKWSVTVRKAKQLGYTEPDPRDDLNGIDIARKLTILSRLAGLPIESPTSFLLQNLVPQELQAVQSGEEFLQRLPEFDNQMEMHKAAAEREGKFVRFVGSIDMPSREVKVGMERFARSHPIAALQGSDNIISFYTRRYGENPLIVEGAGAGGDVIAMGVSGDLLKTLPHIAW</sequence>
<dbReference type="PROSITE" id="PS01042">
    <property type="entry name" value="HOMOSER_DHGENASE"/>
    <property type="match status" value="1"/>
</dbReference>
<keyword evidence="19" id="KW-1185">Reference proteome</keyword>
<dbReference type="Pfam" id="PF03447">
    <property type="entry name" value="NAD_binding_3"/>
    <property type="match status" value="1"/>
</dbReference>
<feature type="domain" description="Homoserine dehydrogenase catalytic" evidence="16">
    <location>
        <begin position="175"/>
        <end position="339"/>
    </location>
</feature>
<keyword evidence="7 14" id="KW-0028">Amino-acid biosynthesis</keyword>
<proteinExistence type="inferred from homology"/>
<keyword evidence="11 14" id="KW-0486">Methionine biosynthesis</keyword>
<evidence type="ECO:0000256" key="6">
    <source>
        <dbReference type="ARBA" id="ARBA00013376"/>
    </source>
</evidence>
<evidence type="ECO:0000256" key="12">
    <source>
        <dbReference type="ARBA" id="ARBA00048841"/>
    </source>
</evidence>
<dbReference type="SUPFAM" id="SSF55347">
    <property type="entry name" value="Glyceraldehyde-3-phosphate dehydrogenase-like, C-terminal domain"/>
    <property type="match status" value="1"/>
</dbReference>
<comment type="function">
    <text evidence="13">Catalyzes the conversion of L-aspartate-beta-semialdehyde (L-Asa) to L-homoserine (L-Hse), the third step in the biosynthesis of amino acids that derive from aspartate (the aspartate family of amino acids), including methioinine and threonine, the latter of which is a precursor to isoleucine; production of homoserine leads to a branch-point in the pathway as it can either be O-phosphorylated for processing to threonine, or O-acylated for processing to methionine.</text>
</comment>
<keyword evidence="9 14" id="KW-0521">NADP</keyword>
<dbReference type="PANTHER" id="PTHR43070">
    <property type="match status" value="1"/>
</dbReference>
<evidence type="ECO:0000256" key="8">
    <source>
        <dbReference type="ARBA" id="ARBA00022697"/>
    </source>
</evidence>
<evidence type="ECO:0000313" key="19">
    <source>
        <dbReference type="Proteomes" id="UP000326565"/>
    </source>
</evidence>
<dbReference type="Gene3D" id="3.30.360.10">
    <property type="entry name" value="Dihydrodipicolinate Reductase, domain 2"/>
    <property type="match status" value="1"/>
</dbReference>
<comment type="similarity">
    <text evidence="4 15">Belongs to the homoserine dehydrogenase family.</text>
</comment>
<dbReference type="OrthoDB" id="67851at2759"/>
<protein>
    <recommendedName>
        <fullName evidence="6 14">Homoserine dehydrogenase</fullName>
        <ecNumber evidence="5 14">1.1.1.3</ecNumber>
    </recommendedName>
</protein>
<evidence type="ECO:0000256" key="7">
    <source>
        <dbReference type="ARBA" id="ARBA00022605"/>
    </source>
</evidence>
<evidence type="ECO:0000256" key="1">
    <source>
        <dbReference type="ARBA" id="ARBA00001920"/>
    </source>
</evidence>
<dbReference type="Gene3D" id="3.40.50.720">
    <property type="entry name" value="NAD(P)-binding Rossmann-like Domain"/>
    <property type="match status" value="1"/>
</dbReference>
<dbReference type="GO" id="GO:0009090">
    <property type="term" value="P:homoserine biosynthetic process"/>
    <property type="evidence" value="ECO:0007669"/>
    <property type="project" value="TreeGrafter"/>
</dbReference>
<dbReference type="InterPro" id="IPR005106">
    <property type="entry name" value="Asp/hSer_DH_NAD-bd"/>
</dbReference>
<dbReference type="UniPathway" id="UPA00051">
    <property type="reaction ID" value="UER00465"/>
</dbReference>
<evidence type="ECO:0000256" key="15">
    <source>
        <dbReference type="RuleBase" id="RU004171"/>
    </source>
</evidence>
<dbReference type="AlphaFoldDB" id="A0A5N5WRG1"/>
<dbReference type="GO" id="GO:0009086">
    <property type="term" value="P:methionine biosynthetic process"/>
    <property type="evidence" value="ECO:0007669"/>
    <property type="project" value="UniProtKB-KW"/>
</dbReference>
<organism evidence="18 19">
    <name type="scientific">Aspergillus leporis</name>
    <dbReference type="NCBI Taxonomy" id="41062"/>
    <lineage>
        <taxon>Eukaryota</taxon>
        <taxon>Fungi</taxon>
        <taxon>Dikarya</taxon>
        <taxon>Ascomycota</taxon>
        <taxon>Pezizomycotina</taxon>
        <taxon>Eurotiomycetes</taxon>
        <taxon>Eurotiomycetidae</taxon>
        <taxon>Eurotiales</taxon>
        <taxon>Aspergillaceae</taxon>
        <taxon>Aspergillus</taxon>
        <taxon>Aspergillus subgen. Circumdati</taxon>
    </lineage>
</organism>
<comment type="pathway">
    <text evidence="2 14">Amino-acid biosynthesis; L-threonine biosynthesis; L-threonine from L-aspartate: step 3/5.</text>
</comment>
<evidence type="ECO:0000259" key="17">
    <source>
        <dbReference type="Pfam" id="PF03447"/>
    </source>
</evidence>
<comment type="cofactor">
    <cofactor evidence="1">
        <name>a metal cation</name>
        <dbReference type="ChEBI" id="CHEBI:25213"/>
    </cofactor>
</comment>
<keyword evidence="10 14" id="KW-0560">Oxidoreductase</keyword>
<dbReference type="EC" id="1.1.1.3" evidence="5 14"/>
<evidence type="ECO:0000256" key="5">
    <source>
        <dbReference type="ARBA" id="ARBA00013213"/>
    </source>
</evidence>
<evidence type="ECO:0000256" key="11">
    <source>
        <dbReference type="ARBA" id="ARBA00023167"/>
    </source>
</evidence>
<name>A0A5N5WRG1_9EURO</name>
<dbReference type="InterPro" id="IPR011147">
    <property type="entry name" value="Bifunc_Aspkin/hSer_DH"/>
</dbReference>
<dbReference type="FunFam" id="3.30.360.10:FF:000006">
    <property type="entry name" value="Bifunctional aspartokinase/homoserine dehydrogenase"/>
    <property type="match status" value="1"/>
</dbReference>
<dbReference type="Pfam" id="PF00742">
    <property type="entry name" value="Homoserine_dh"/>
    <property type="match status" value="1"/>
</dbReference>
<evidence type="ECO:0000256" key="13">
    <source>
        <dbReference type="ARBA" id="ARBA00059589"/>
    </source>
</evidence>
<evidence type="ECO:0000256" key="3">
    <source>
        <dbReference type="ARBA" id="ARBA00005062"/>
    </source>
</evidence>
<evidence type="ECO:0000313" key="18">
    <source>
        <dbReference type="EMBL" id="KAB8071158.1"/>
    </source>
</evidence>
<dbReference type="Proteomes" id="UP000326565">
    <property type="component" value="Unassembled WGS sequence"/>
</dbReference>
<accession>A0A5N5WRG1</accession>
<evidence type="ECO:0000259" key="16">
    <source>
        <dbReference type="Pfam" id="PF00742"/>
    </source>
</evidence>
<dbReference type="InterPro" id="IPR036291">
    <property type="entry name" value="NAD(P)-bd_dom_sf"/>
</dbReference>